<dbReference type="RefSeq" id="WP_173228336.1">
    <property type="nucleotide sequence ID" value="NZ_CP053941.1"/>
</dbReference>
<dbReference type="KEGG" id="hsai:HPS36_02115"/>
<evidence type="ECO:0000313" key="3">
    <source>
        <dbReference type="Proteomes" id="UP000505020"/>
    </source>
</evidence>
<name>A0A7D4C4E4_9EURY</name>
<protein>
    <submittedName>
        <fullName evidence="2">CAP domain-containing protein</fullName>
    </submittedName>
</protein>
<dbReference type="Proteomes" id="UP000505020">
    <property type="component" value="Chromosome"/>
</dbReference>
<accession>A0A7D4C4E4</accession>
<dbReference type="SUPFAM" id="SSF55797">
    <property type="entry name" value="PR-1-like"/>
    <property type="match status" value="1"/>
</dbReference>
<keyword evidence="3" id="KW-1185">Reference proteome</keyword>
<dbReference type="Gene3D" id="3.40.33.10">
    <property type="entry name" value="CAP"/>
    <property type="match status" value="1"/>
</dbReference>
<dbReference type="AlphaFoldDB" id="A0A7D4C4E4"/>
<reference evidence="2 3" key="1">
    <citation type="submission" date="2020-05" db="EMBL/GenBank/DDBJ databases">
        <title>Halorubrum RHB-C sp.nov., an extremely halophilic archaeon isolated from solar salt farm.</title>
        <authorList>
            <person name="Ho H."/>
            <person name="Danganan R.E."/>
            <person name="Dedeles G.R."/>
            <person name="Kim S.-G."/>
        </authorList>
    </citation>
    <scope>NUCLEOTIDE SEQUENCE [LARGE SCALE GENOMIC DNA]</scope>
    <source>
        <strain evidence="2 3">RHB-C</strain>
    </source>
</reference>
<dbReference type="InterPro" id="IPR014044">
    <property type="entry name" value="CAP_dom"/>
</dbReference>
<sequence length="166" mass="18086">MIVGGIAVLESGTGYDFGPEPISEEEVEDEMVQRINSERSKQYLNNLTELQAADELASRHTEVMNESGEISNIAGNWSIGNSLGSIGCEPGGETVAKSYVFESVELENETIYVEDASETAEMLVKIWMNSEPNRDMIMNPRWGGVGVGVTINEDDEVYASLIVCGV</sequence>
<evidence type="ECO:0000313" key="2">
    <source>
        <dbReference type="EMBL" id="QKG91698.1"/>
    </source>
</evidence>
<feature type="domain" description="SCP" evidence="1">
    <location>
        <begin position="33"/>
        <end position="157"/>
    </location>
</feature>
<gene>
    <name evidence="2" type="ORF">HPS36_02115</name>
</gene>
<dbReference type="Pfam" id="PF00188">
    <property type="entry name" value="CAP"/>
    <property type="match status" value="1"/>
</dbReference>
<dbReference type="CDD" id="cd05379">
    <property type="entry name" value="CAP_bacterial"/>
    <property type="match status" value="1"/>
</dbReference>
<dbReference type="EMBL" id="CP053941">
    <property type="protein sequence ID" value="QKG91698.1"/>
    <property type="molecule type" value="Genomic_DNA"/>
</dbReference>
<evidence type="ECO:0000259" key="1">
    <source>
        <dbReference type="Pfam" id="PF00188"/>
    </source>
</evidence>
<organism evidence="2 3">
    <name type="scientific">Halorubrum salinarum</name>
    <dbReference type="NCBI Taxonomy" id="2739057"/>
    <lineage>
        <taxon>Archaea</taxon>
        <taxon>Methanobacteriati</taxon>
        <taxon>Methanobacteriota</taxon>
        <taxon>Stenosarchaea group</taxon>
        <taxon>Halobacteria</taxon>
        <taxon>Halobacteriales</taxon>
        <taxon>Haloferacaceae</taxon>
        <taxon>Halorubrum</taxon>
    </lineage>
</organism>
<proteinExistence type="predicted"/>
<dbReference type="InterPro" id="IPR035940">
    <property type="entry name" value="CAP_sf"/>
</dbReference>
<dbReference type="GeneID" id="55593759"/>